<evidence type="ECO:0000313" key="2">
    <source>
        <dbReference type="Proteomes" id="UP001458880"/>
    </source>
</evidence>
<gene>
    <name evidence="1" type="ORF">QE152_g14294</name>
</gene>
<dbReference type="AlphaFoldDB" id="A0AAW1LBB5"/>
<dbReference type="EMBL" id="JASPKY010000143">
    <property type="protein sequence ID" value="KAK9730730.1"/>
    <property type="molecule type" value="Genomic_DNA"/>
</dbReference>
<keyword evidence="2" id="KW-1185">Reference proteome</keyword>
<comment type="caution">
    <text evidence="1">The sequence shown here is derived from an EMBL/GenBank/DDBJ whole genome shotgun (WGS) entry which is preliminary data.</text>
</comment>
<protein>
    <submittedName>
        <fullName evidence="1">Uncharacterized protein</fullName>
    </submittedName>
</protein>
<dbReference type="Proteomes" id="UP001458880">
    <property type="component" value="Unassembled WGS sequence"/>
</dbReference>
<proteinExistence type="predicted"/>
<sequence length="130" mass="14480">MPTSTVIKILPSTSTQSEFPSILKQFSPLPSCGEKRLKSQKRKAAKSDVLTSTPVKNMLIEKKNAVQEKQAAKKIKRKIPFGQVESSTKTKNKENIKAMQMYHQVLSRIQVQHALSAAKVLTKTGSMQNL</sequence>
<reference evidence="1 2" key="1">
    <citation type="journal article" date="2024" name="BMC Genomics">
        <title>De novo assembly and annotation of Popillia japonica's genome with initial clues to its potential as an invasive pest.</title>
        <authorList>
            <person name="Cucini C."/>
            <person name="Boschi S."/>
            <person name="Funari R."/>
            <person name="Cardaioli E."/>
            <person name="Iannotti N."/>
            <person name="Marturano G."/>
            <person name="Paoli F."/>
            <person name="Bruttini M."/>
            <person name="Carapelli A."/>
            <person name="Frati F."/>
            <person name="Nardi F."/>
        </authorList>
    </citation>
    <scope>NUCLEOTIDE SEQUENCE [LARGE SCALE GENOMIC DNA]</scope>
    <source>
        <strain evidence="1">DMR45628</strain>
    </source>
</reference>
<organism evidence="1 2">
    <name type="scientific">Popillia japonica</name>
    <name type="common">Japanese beetle</name>
    <dbReference type="NCBI Taxonomy" id="7064"/>
    <lineage>
        <taxon>Eukaryota</taxon>
        <taxon>Metazoa</taxon>
        <taxon>Ecdysozoa</taxon>
        <taxon>Arthropoda</taxon>
        <taxon>Hexapoda</taxon>
        <taxon>Insecta</taxon>
        <taxon>Pterygota</taxon>
        <taxon>Neoptera</taxon>
        <taxon>Endopterygota</taxon>
        <taxon>Coleoptera</taxon>
        <taxon>Polyphaga</taxon>
        <taxon>Scarabaeiformia</taxon>
        <taxon>Scarabaeidae</taxon>
        <taxon>Rutelinae</taxon>
        <taxon>Popillia</taxon>
    </lineage>
</organism>
<accession>A0AAW1LBB5</accession>
<name>A0AAW1LBB5_POPJA</name>
<evidence type="ECO:0000313" key="1">
    <source>
        <dbReference type="EMBL" id="KAK9730730.1"/>
    </source>
</evidence>